<dbReference type="GO" id="GO:0016020">
    <property type="term" value="C:membrane"/>
    <property type="evidence" value="ECO:0007669"/>
    <property type="project" value="UniProtKB-SubCell"/>
</dbReference>
<evidence type="ECO:0000256" key="1">
    <source>
        <dbReference type="ARBA" id="ARBA00004370"/>
    </source>
</evidence>
<evidence type="ECO:0000256" key="5">
    <source>
        <dbReference type="ARBA" id="ARBA00022982"/>
    </source>
</evidence>
<evidence type="ECO:0000256" key="6">
    <source>
        <dbReference type="ARBA" id="ARBA00023136"/>
    </source>
</evidence>
<keyword evidence="2" id="KW-0813">Transport</keyword>
<dbReference type="AlphaFoldDB" id="A0A3R9YNC5"/>
<dbReference type="OrthoDB" id="9799572at2"/>
<organism evidence="7 8">
    <name type="scientific">Sphingomonas ginkgonis</name>
    <dbReference type="NCBI Taxonomy" id="2315330"/>
    <lineage>
        <taxon>Bacteria</taxon>
        <taxon>Pseudomonadati</taxon>
        <taxon>Pseudomonadota</taxon>
        <taxon>Alphaproteobacteria</taxon>
        <taxon>Sphingomonadales</taxon>
        <taxon>Sphingomonadaceae</taxon>
        <taxon>Sphingomonas</taxon>
    </lineage>
</organism>
<comment type="subcellular location">
    <subcellularLocation>
        <location evidence="1">Membrane</location>
    </subcellularLocation>
</comment>
<evidence type="ECO:0000256" key="3">
    <source>
        <dbReference type="ARBA" id="ARBA00022660"/>
    </source>
</evidence>
<dbReference type="GO" id="GO:0022900">
    <property type="term" value="P:electron transport chain"/>
    <property type="evidence" value="ECO:0007669"/>
    <property type="project" value="InterPro"/>
</dbReference>
<keyword evidence="6" id="KW-0472">Membrane</keyword>
<proteinExistence type="predicted"/>
<keyword evidence="8" id="KW-1185">Reference proteome</keyword>
<keyword evidence="4" id="KW-0809">Transit peptide</keyword>
<reference evidence="7 8" key="1">
    <citation type="submission" date="2018-12" db="EMBL/GenBank/DDBJ databases">
        <title>Sphingomonas sp. HMF7854 Genome sequencing and assembly.</title>
        <authorList>
            <person name="Cha I."/>
            <person name="Kang H."/>
            <person name="Kim H."/>
            <person name="Kang J."/>
            <person name="Joh K."/>
        </authorList>
    </citation>
    <scope>NUCLEOTIDE SEQUENCE [LARGE SCALE GENOMIC DNA]</scope>
    <source>
        <strain evidence="7 8">HMF7854</strain>
    </source>
</reference>
<evidence type="ECO:0000313" key="7">
    <source>
        <dbReference type="EMBL" id="RST31424.1"/>
    </source>
</evidence>
<dbReference type="Gene3D" id="3.30.160.190">
    <property type="entry name" value="atu1810 like domain"/>
    <property type="match status" value="1"/>
</dbReference>
<protein>
    <submittedName>
        <fullName evidence="7">ETC complex I subunit</fullName>
    </submittedName>
</protein>
<dbReference type="Proteomes" id="UP000274661">
    <property type="component" value="Unassembled WGS sequence"/>
</dbReference>
<dbReference type="InterPro" id="IPR006885">
    <property type="entry name" value="NADH_UbQ_FeS_4_mit-like"/>
</dbReference>
<accession>A0A3R9YNC5</accession>
<gene>
    <name evidence="7" type="ORF">HMF7854_11665</name>
</gene>
<dbReference type="Pfam" id="PF04800">
    <property type="entry name" value="NDUS4"/>
    <property type="match status" value="1"/>
</dbReference>
<dbReference type="RefSeq" id="WP_126719252.1">
    <property type="nucleotide sequence ID" value="NZ_RWJF01000001.1"/>
</dbReference>
<comment type="caution">
    <text evidence="7">The sequence shown here is derived from an EMBL/GenBank/DDBJ whole genome shotgun (WGS) entry which is preliminary data.</text>
</comment>
<evidence type="ECO:0000256" key="4">
    <source>
        <dbReference type="ARBA" id="ARBA00022946"/>
    </source>
</evidence>
<evidence type="ECO:0000256" key="2">
    <source>
        <dbReference type="ARBA" id="ARBA00022448"/>
    </source>
</evidence>
<dbReference type="EMBL" id="RWJF01000001">
    <property type="protein sequence ID" value="RST31424.1"/>
    <property type="molecule type" value="Genomic_DNA"/>
</dbReference>
<evidence type="ECO:0000313" key="8">
    <source>
        <dbReference type="Proteomes" id="UP000274661"/>
    </source>
</evidence>
<sequence length="93" mass="10542">MSVARIIELDRKTTQSGKAKNGRWMLEFERQEALKPDPLTGWNGSGDTNTQVRLYFGSKEEAVAYADRKGLAYHLVVAPPVRLKIQAYADNFR</sequence>
<dbReference type="InterPro" id="IPR038532">
    <property type="entry name" value="NDUFS4-like_sf"/>
</dbReference>
<keyword evidence="3" id="KW-0679">Respiratory chain</keyword>
<keyword evidence="5" id="KW-0249">Electron transport</keyword>
<name>A0A3R9YNC5_9SPHN</name>